<evidence type="ECO:0000313" key="2">
    <source>
        <dbReference type="Proteomes" id="UP000199107"/>
    </source>
</evidence>
<name>A0A1G9WF97_9GAMM</name>
<dbReference type="AlphaFoldDB" id="A0A1G9WF97"/>
<keyword evidence="2" id="KW-1185">Reference proteome</keyword>
<dbReference type="Proteomes" id="UP000199107">
    <property type="component" value="Unassembled WGS sequence"/>
</dbReference>
<evidence type="ECO:0000313" key="1">
    <source>
        <dbReference type="EMBL" id="SDM82846.1"/>
    </source>
</evidence>
<dbReference type="NCBIfam" id="TIGR01869">
    <property type="entry name" value="casC_Cse4"/>
    <property type="match status" value="1"/>
</dbReference>
<dbReference type="Pfam" id="PF09344">
    <property type="entry name" value="Cas_CT1975"/>
    <property type="match status" value="1"/>
</dbReference>
<gene>
    <name evidence="1" type="ORF">SAMN05192555_1215</name>
</gene>
<organism evidence="1 2">
    <name type="scientific">Franzmannia pantelleriensis</name>
    <dbReference type="NCBI Taxonomy" id="48727"/>
    <lineage>
        <taxon>Bacteria</taxon>
        <taxon>Pseudomonadati</taxon>
        <taxon>Pseudomonadota</taxon>
        <taxon>Gammaproteobacteria</taxon>
        <taxon>Oceanospirillales</taxon>
        <taxon>Halomonadaceae</taxon>
        <taxon>Franzmannia</taxon>
    </lineage>
</organism>
<reference evidence="2" key="1">
    <citation type="submission" date="2016-10" db="EMBL/GenBank/DDBJ databases">
        <authorList>
            <person name="Varghese N."/>
            <person name="Submissions S."/>
        </authorList>
    </citation>
    <scope>NUCLEOTIDE SEQUENCE [LARGE SCALE GENOMIC DNA]</scope>
    <source>
        <strain evidence="2">AAP</strain>
    </source>
</reference>
<dbReference type="EMBL" id="FNGH01000021">
    <property type="protein sequence ID" value="SDM82846.1"/>
    <property type="molecule type" value="Genomic_DNA"/>
</dbReference>
<accession>A0A1G9WF97</accession>
<proteinExistence type="predicted"/>
<dbReference type="InterPro" id="IPR010148">
    <property type="entry name" value="CRISPR-assoc_prot_CT1975"/>
</dbReference>
<sequence>MSHFIQLHLLTSYPPANLNRDDLGRPKTAIMGGAKRLRVSSQSLKRTWRTSALFEEALGQHRGQRTKRVGLEAEQRLIEKGVKEKEARAWATEIAKVFGDVAKGELATSQLVHIGPEEQAAVDALVETLAAENRAPEKADLDLLRHKPTAADIALFGRMLAAVPEYNVEAACQVAHAITVHAAEVEDDYFTAVDDLNTGDEHRGAAHVGEAGFAAGLFYSYLCVDRQQLVENLNGDTELADRAIAALVEAAVRTSPKGKQNSFGSRAHASYVLAEKGGQQPRSLSVAFLRPVAGQDQAGDAVERLETQVNAFDGAYGAGADHRYIVSALPGYQGAKLEGEVVTGNLDGLIEFLSADH</sequence>
<protein>
    <submittedName>
        <fullName evidence="1">CRISPR-associated protein, Cse4 family</fullName>
    </submittedName>
</protein>
<dbReference type="OrthoDB" id="5291250at2"/>
<dbReference type="STRING" id="48727.SAMN05192555_1215"/>
<dbReference type="RefSeq" id="WP_089660603.1">
    <property type="nucleotide sequence ID" value="NZ_FNGH01000021.1"/>
</dbReference>